<keyword evidence="3" id="KW-1185">Reference proteome</keyword>
<protein>
    <submittedName>
        <fullName evidence="2">Uncharacterized protein</fullName>
    </submittedName>
</protein>
<feature type="region of interest" description="Disordered" evidence="1">
    <location>
        <begin position="1"/>
        <end position="21"/>
    </location>
</feature>
<evidence type="ECO:0000313" key="2">
    <source>
        <dbReference type="EMBL" id="OSX61060.1"/>
    </source>
</evidence>
<accession>A0A1X6MXU1</accession>
<feature type="compositionally biased region" description="Low complexity" evidence="1">
    <location>
        <begin position="1"/>
        <end position="12"/>
    </location>
</feature>
<sequence length="140" mass="15521">MSVSTSSSPTPSKNATAIQKRPIAEIITEKFPPFDHRSAIVEPFDNETKRDAEFMEKLNTMLLELMLEFHAWSTARPAHESDKTADALEKEVKAVMELEQEQGMSSSSPSLSLVERTRQQLSDFVTRIKLALAALTGLAG</sequence>
<evidence type="ECO:0000313" key="3">
    <source>
        <dbReference type="Proteomes" id="UP000194127"/>
    </source>
</evidence>
<evidence type="ECO:0000256" key="1">
    <source>
        <dbReference type="SAM" id="MobiDB-lite"/>
    </source>
</evidence>
<name>A0A1X6MXU1_9APHY</name>
<dbReference type="AlphaFoldDB" id="A0A1X6MXU1"/>
<gene>
    <name evidence="2" type="ORF">POSPLADRAFT_1058000</name>
</gene>
<proteinExistence type="predicted"/>
<dbReference type="EMBL" id="KZ110599">
    <property type="protein sequence ID" value="OSX61060.1"/>
    <property type="molecule type" value="Genomic_DNA"/>
</dbReference>
<dbReference type="Proteomes" id="UP000194127">
    <property type="component" value="Unassembled WGS sequence"/>
</dbReference>
<organism evidence="2 3">
    <name type="scientific">Postia placenta MAD-698-R-SB12</name>
    <dbReference type="NCBI Taxonomy" id="670580"/>
    <lineage>
        <taxon>Eukaryota</taxon>
        <taxon>Fungi</taxon>
        <taxon>Dikarya</taxon>
        <taxon>Basidiomycota</taxon>
        <taxon>Agaricomycotina</taxon>
        <taxon>Agaricomycetes</taxon>
        <taxon>Polyporales</taxon>
        <taxon>Adustoporiaceae</taxon>
        <taxon>Rhodonia</taxon>
    </lineage>
</organism>
<dbReference type="GeneID" id="36325938"/>
<dbReference type="OrthoDB" id="3224400at2759"/>
<dbReference type="RefSeq" id="XP_024337854.1">
    <property type="nucleotide sequence ID" value="XM_024480988.1"/>
</dbReference>
<reference evidence="2 3" key="1">
    <citation type="submission" date="2017-04" db="EMBL/GenBank/DDBJ databases">
        <title>Genome Sequence of the Model Brown-Rot Fungus Postia placenta SB12.</title>
        <authorList>
            <consortium name="DOE Joint Genome Institute"/>
            <person name="Gaskell J."/>
            <person name="Kersten P."/>
            <person name="Larrondo L.F."/>
            <person name="Canessa P."/>
            <person name="Martinez D."/>
            <person name="Hibbett D."/>
            <person name="Schmoll M."/>
            <person name="Kubicek C.P."/>
            <person name="Martinez A.T."/>
            <person name="Yadav J."/>
            <person name="Master E."/>
            <person name="Magnuson J.K."/>
            <person name="James T."/>
            <person name="Yaver D."/>
            <person name="Berka R."/>
            <person name="Labutti K."/>
            <person name="Lipzen A."/>
            <person name="Aerts A."/>
            <person name="Barry K."/>
            <person name="Henrissat B."/>
            <person name="Blanchette R."/>
            <person name="Grigoriev I."/>
            <person name="Cullen D."/>
        </authorList>
    </citation>
    <scope>NUCLEOTIDE SEQUENCE [LARGE SCALE GENOMIC DNA]</scope>
    <source>
        <strain evidence="2 3">MAD-698-R-SB12</strain>
    </source>
</reference>